<proteinExistence type="predicted"/>
<dbReference type="InterPro" id="IPR029063">
    <property type="entry name" value="SAM-dependent_MTases_sf"/>
</dbReference>
<sequence>MSTSTDIDHFGLDTTAIVRDIWDAASNGDHKSSPLDAAGVQGQAWTVLLSRLLPSAQPLSILDVGCGSGFLAFTLAALGHTVTGLDVSPGMLRVCRAEAERARVDDLQLVEGAAEHPPADLGPFDVVISRDLLWTLPRPENALNAWFDLVRPGGKILGIDALRSEELVRATTGQRYPAEVLDALPLLHARDLDPIENLWRRSGLDEVMVEELCWIDAVVHSEAPVHLRPMTRRLGYYLVEGIRPAR</sequence>
<dbReference type="SUPFAM" id="SSF53335">
    <property type="entry name" value="S-adenosyl-L-methionine-dependent methyltransferases"/>
    <property type="match status" value="1"/>
</dbReference>
<dbReference type="GO" id="GO:0032259">
    <property type="term" value="P:methylation"/>
    <property type="evidence" value="ECO:0007669"/>
    <property type="project" value="UniProtKB-KW"/>
</dbReference>
<dbReference type="Pfam" id="PF08241">
    <property type="entry name" value="Methyltransf_11"/>
    <property type="match status" value="1"/>
</dbReference>
<dbReference type="InterPro" id="IPR013216">
    <property type="entry name" value="Methyltransf_11"/>
</dbReference>
<protein>
    <submittedName>
        <fullName evidence="5">SAM-dependent methyltransferase</fullName>
    </submittedName>
</protein>
<accession>A0A927MNE8</accession>
<gene>
    <name evidence="5" type="ORF">HEB94_000753</name>
</gene>
<dbReference type="CDD" id="cd02440">
    <property type="entry name" value="AdoMet_MTases"/>
    <property type="match status" value="1"/>
</dbReference>
<dbReference type="RefSeq" id="WP_192748603.1">
    <property type="nucleotide sequence ID" value="NZ_BAABJL010000073.1"/>
</dbReference>
<dbReference type="GO" id="GO:0008757">
    <property type="term" value="F:S-adenosylmethionine-dependent methyltransferase activity"/>
    <property type="evidence" value="ECO:0007669"/>
    <property type="project" value="InterPro"/>
</dbReference>
<evidence type="ECO:0000313" key="6">
    <source>
        <dbReference type="Proteomes" id="UP000638648"/>
    </source>
</evidence>
<dbReference type="EMBL" id="JADBEM010000001">
    <property type="protein sequence ID" value="MBE1603905.1"/>
    <property type="molecule type" value="Genomic_DNA"/>
</dbReference>
<keyword evidence="6" id="KW-1185">Reference proteome</keyword>
<evidence type="ECO:0000313" key="5">
    <source>
        <dbReference type="EMBL" id="MBE1603905.1"/>
    </source>
</evidence>
<keyword evidence="2" id="KW-0808">Transferase</keyword>
<keyword evidence="3" id="KW-0949">S-adenosyl-L-methionine</keyword>
<reference evidence="5" key="1">
    <citation type="submission" date="2020-10" db="EMBL/GenBank/DDBJ databases">
        <title>Sequencing the genomes of 1000 actinobacteria strains.</title>
        <authorList>
            <person name="Klenk H.-P."/>
        </authorList>
    </citation>
    <scope>NUCLEOTIDE SEQUENCE</scope>
    <source>
        <strain evidence="5">DSM 45354</strain>
    </source>
</reference>
<feature type="domain" description="Methyltransferase type 11" evidence="4">
    <location>
        <begin position="62"/>
        <end position="157"/>
    </location>
</feature>
<dbReference type="Proteomes" id="UP000638648">
    <property type="component" value="Unassembled WGS sequence"/>
</dbReference>
<name>A0A927MNE8_9ACTN</name>
<evidence type="ECO:0000259" key="4">
    <source>
        <dbReference type="Pfam" id="PF08241"/>
    </source>
</evidence>
<evidence type="ECO:0000256" key="2">
    <source>
        <dbReference type="ARBA" id="ARBA00022679"/>
    </source>
</evidence>
<dbReference type="PANTHER" id="PTHR43464:SF19">
    <property type="entry name" value="UBIQUINONE BIOSYNTHESIS O-METHYLTRANSFERASE, MITOCHONDRIAL"/>
    <property type="match status" value="1"/>
</dbReference>
<comment type="caution">
    <text evidence="5">The sequence shown here is derived from an EMBL/GenBank/DDBJ whole genome shotgun (WGS) entry which is preliminary data.</text>
</comment>
<dbReference type="AlphaFoldDB" id="A0A927MNE8"/>
<dbReference type="PANTHER" id="PTHR43464">
    <property type="entry name" value="METHYLTRANSFERASE"/>
    <property type="match status" value="1"/>
</dbReference>
<evidence type="ECO:0000256" key="3">
    <source>
        <dbReference type="ARBA" id="ARBA00022691"/>
    </source>
</evidence>
<dbReference type="Gene3D" id="3.40.50.150">
    <property type="entry name" value="Vaccinia Virus protein VP39"/>
    <property type="match status" value="1"/>
</dbReference>
<organism evidence="5 6">
    <name type="scientific">Actinopolymorpha pittospori</name>
    <dbReference type="NCBI Taxonomy" id="648752"/>
    <lineage>
        <taxon>Bacteria</taxon>
        <taxon>Bacillati</taxon>
        <taxon>Actinomycetota</taxon>
        <taxon>Actinomycetes</taxon>
        <taxon>Propionibacteriales</taxon>
        <taxon>Actinopolymorphaceae</taxon>
        <taxon>Actinopolymorpha</taxon>
    </lineage>
</organism>
<evidence type="ECO:0000256" key="1">
    <source>
        <dbReference type="ARBA" id="ARBA00022603"/>
    </source>
</evidence>
<keyword evidence="1 5" id="KW-0489">Methyltransferase</keyword>